<evidence type="ECO:0000256" key="1">
    <source>
        <dbReference type="SAM" id="SignalP"/>
    </source>
</evidence>
<reference evidence="2" key="1">
    <citation type="submission" date="2020-11" db="EMBL/GenBank/DDBJ databases">
        <authorList>
            <person name="Tran Van P."/>
        </authorList>
    </citation>
    <scope>NUCLEOTIDE SEQUENCE</scope>
</reference>
<dbReference type="EMBL" id="OD570087">
    <property type="protein sequence ID" value="CAD7448492.1"/>
    <property type="molecule type" value="Genomic_DNA"/>
</dbReference>
<evidence type="ECO:0000313" key="2">
    <source>
        <dbReference type="EMBL" id="CAD7448492.1"/>
    </source>
</evidence>
<keyword evidence="1" id="KW-0732">Signal</keyword>
<feature type="signal peptide" evidence="1">
    <location>
        <begin position="1"/>
        <end position="22"/>
    </location>
</feature>
<proteinExistence type="predicted"/>
<sequence>MKLAEGCRRLIMVALLVLPVTARGTTVRIWSKLQHDPMKQHPIQRLNSKFYILLCTKLSQREISVSQVLLSVGPDDPKTKRMASAFTFYNEEHDILYEQCTASRQTTNDSIFKQLNGDPGSCCGHAHASYNCHCLQPVLGGEAVLPVQVLPSLHLVGRVAHFAAQRIWVGGALHDTHYSGVLLSVPRQATFANSRDVHYQHLPGTGMAELGAPCPGDQNHNKSSSPCSHTSLCHLEHCTLIYSPVRNSESVSLKRNPTTIMSMRACESSPNLD</sequence>
<dbReference type="AlphaFoldDB" id="A0A7R9F9L3"/>
<accession>A0A7R9F9L3</accession>
<organism evidence="2">
    <name type="scientific">Timema bartmani</name>
    <dbReference type="NCBI Taxonomy" id="61472"/>
    <lineage>
        <taxon>Eukaryota</taxon>
        <taxon>Metazoa</taxon>
        <taxon>Ecdysozoa</taxon>
        <taxon>Arthropoda</taxon>
        <taxon>Hexapoda</taxon>
        <taxon>Insecta</taxon>
        <taxon>Pterygota</taxon>
        <taxon>Neoptera</taxon>
        <taxon>Polyneoptera</taxon>
        <taxon>Phasmatodea</taxon>
        <taxon>Timematodea</taxon>
        <taxon>Timematoidea</taxon>
        <taxon>Timematidae</taxon>
        <taxon>Timema</taxon>
    </lineage>
</organism>
<name>A0A7R9F9L3_9NEOP</name>
<feature type="chain" id="PRO_5030739058" evidence="1">
    <location>
        <begin position="23"/>
        <end position="273"/>
    </location>
</feature>
<gene>
    <name evidence="2" type="ORF">TBIB3V08_LOCUS10778</name>
</gene>
<protein>
    <submittedName>
        <fullName evidence="2">Uncharacterized protein</fullName>
    </submittedName>
</protein>